<dbReference type="Proteomes" id="UP000054783">
    <property type="component" value="Unassembled WGS sequence"/>
</dbReference>
<sequence>MPRPPIAPSFGKLAIGQADSGLDLHPFACDERGRCEPDLVLKGKYEKARRLKIFGQQSKQWTMNCFLIGILFAFTLSSDCHIQADKQGGRWLFVDKYTGEEVNQWLCGQVVRRRSRKPKITGSIPVGAKFF</sequence>
<proteinExistence type="predicted"/>
<accession>A0A0V1A373</accession>
<dbReference type="EMBL" id="JYDQ01000041">
    <property type="protein sequence ID" value="KRY18926.1"/>
    <property type="molecule type" value="Genomic_DNA"/>
</dbReference>
<protein>
    <submittedName>
        <fullName evidence="1">Uncharacterized protein</fullName>
    </submittedName>
</protein>
<keyword evidence="2" id="KW-1185">Reference proteome</keyword>
<comment type="caution">
    <text evidence="1">The sequence shown here is derived from an EMBL/GenBank/DDBJ whole genome shotgun (WGS) entry which is preliminary data.</text>
</comment>
<reference evidence="1 2" key="1">
    <citation type="submission" date="2015-01" db="EMBL/GenBank/DDBJ databases">
        <title>Evolution of Trichinella species and genotypes.</title>
        <authorList>
            <person name="Korhonen P.K."/>
            <person name="Edoardo P."/>
            <person name="Giuseppe L.R."/>
            <person name="Gasser R.B."/>
        </authorList>
    </citation>
    <scope>NUCLEOTIDE SEQUENCE [LARGE SCALE GENOMIC DNA]</scope>
    <source>
        <strain evidence="1">ISS2496</strain>
    </source>
</reference>
<evidence type="ECO:0000313" key="1">
    <source>
        <dbReference type="EMBL" id="KRY18926.1"/>
    </source>
</evidence>
<evidence type="ECO:0000313" key="2">
    <source>
        <dbReference type="Proteomes" id="UP000054783"/>
    </source>
</evidence>
<organism evidence="1 2">
    <name type="scientific">Trichinella patagoniensis</name>
    <dbReference type="NCBI Taxonomy" id="990121"/>
    <lineage>
        <taxon>Eukaryota</taxon>
        <taxon>Metazoa</taxon>
        <taxon>Ecdysozoa</taxon>
        <taxon>Nematoda</taxon>
        <taxon>Enoplea</taxon>
        <taxon>Dorylaimia</taxon>
        <taxon>Trichinellida</taxon>
        <taxon>Trichinellidae</taxon>
        <taxon>Trichinella</taxon>
    </lineage>
</organism>
<dbReference type="AlphaFoldDB" id="A0A0V1A373"/>
<name>A0A0V1A373_9BILA</name>
<gene>
    <name evidence="1" type="ORF">T12_5950</name>
</gene>
<dbReference type="OrthoDB" id="10506261at2759"/>